<protein>
    <submittedName>
        <fullName evidence="2">Uncharacterized protein</fullName>
    </submittedName>
</protein>
<sequence length="906" mass="105750">MISPSQQVLNSAQSNRAIKQISISKPKKIKHILQKEPSKPDWNDRFFLEKIPPYQPQKDRQNGIQKLPKYPILQQGLPTSQSGASLVNVPSNSNIVMEPGKIRKVQMNNLVGQPNIVKKRPQSHYKIKKELDENKYSNNPLVQHYINMQQKPIVYDLDQNPKIVEGYLEKLQNDVNIEWQQKDIPHFHRKAFSEAVKGLPKIEIVQHVYKELKFMKKDRAQIQICLKVIRARETCLETLKQQIELLKVPIDEQYEKNLQEISTTLKDLRILSLEVVEQILRWRESILNFHYTKQAALLENQKGSVTSIQSPKQQQKQFQNLNMQLPFYYNQRNYLLKMRDDIKFLKQSQLQHHVNLQANTISDPFLLTMQKQQNVIDPIYIDYPQITHDCSLLIQRIRASELIIFEESIQRRVKEQFGDYVVKPLNIQESQIVGFMNSYLDQIPIEIKNSFYSDVNHILSFNQTEQDVNFLKIESGGVTDSFQGLAIICVDRQQYHLRRTNILHVSCIEKSFYNSIINTLVDFIWKNDSSEEIRVNLFYQEEEGKLQLDPYVKNIFNNIGFKWKQLVNDPKTSKRSTIFGLRRPATIPVPKKFTNNIEETDEQYQQEPIQFNNLLILSEKTGGNNQQLQFQSYDIPIHLAKSIRQIKNKETQDQILSAAINQDTIIKAFGQEDFSIKGTLLEQFDVDQKLNEFCQQVFPKTNFTFQSQGQTIACISKNCYRWKHFNFAKYQNKNYIRIKKNEELQNIVKKCFSSADKNMSPLYFIPTDDEQVNFFLLQISEKELNALKSGEIEIANFVGNTIQKCDKDEVIEQDLWIPATNYAQNIHTLPKYKINSINQVLSKIQFSTDYKPQIEAGLIASEPTQQDSIVWQPPFIMGLVHNELSEKVDYPMISCLVEDKNIQGSA</sequence>
<dbReference type="AlphaFoldDB" id="I7LX12"/>
<organism evidence="2 3">
    <name type="scientific">Tetrahymena thermophila (strain SB210)</name>
    <dbReference type="NCBI Taxonomy" id="312017"/>
    <lineage>
        <taxon>Eukaryota</taxon>
        <taxon>Sar</taxon>
        <taxon>Alveolata</taxon>
        <taxon>Ciliophora</taxon>
        <taxon>Intramacronucleata</taxon>
        <taxon>Oligohymenophorea</taxon>
        <taxon>Hymenostomatida</taxon>
        <taxon>Tetrahymenina</taxon>
        <taxon>Tetrahymenidae</taxon>
        <taxon>Tetrahymena</taxon>
    </lineage>
</organism>
<dbReference type="eggNOG" id="ENOG502RVIW">
    <property type="taxonomic scope" value="Eukaryota"/>
</dbReference>
<dbReference type="EMBL" id="GG662495">
    <property type="protein sequence ID" value="EAS03240.2"/>
    <property type="molecule type" value="Genomic_DNA"/>
</dbReference>
<dbReference type="RefSeq" id="XP_001023485.2">
    <property type="nucleotide sequence ID" value="XM_001023485.3"/>
</dbReference>
<dbReference type="InParanoid" id="I7LX12"/>
<feature type="region of interest" description="Disordered" evidence="1">
    <location>
        <begin position="1"/>
        <end position="20"/>
    </location>
</feature>
<dbReference type="OrthoDB" id="313583at2759"/>
<evidence type="ECO:0000256" key="1">
    <source>
        <dbReference type="SAM" id="MobiDB-lite"/>
    </source>
</evidence>
<accession>I7LX12</accession>
<gene>
    <name evidence="2" type="ORF">TTHERM_00535760</name>
</gene>
<keyword evidence="3" id="KW-1185">Reference proteome</keyword>
<dbReference type="Proteomes" id="UP000009168">
    <property type="component" value="Unassembled WGS sequence"/>
</dbReference>
<dbReference type="KEGG" id="tet:TTHERM_00535760"/>
<name>I7LX12_TETTS</name>
<proteinExistence type="predicted"/>
<reference evidence="3" key="1">
    <citation type="journal article" date="2006" name="PLoS Biol.">
        <title>Macronuclear genome sequence of the ciliate Tetrahymena thermophila, a model eukaryote.</title>
        <authorList>
            <person name="Eisen J.A."/>
            <person name="Coyne R.S."/>
            <person name="Wu M."/>
            <person name="Wu D."/>
            <person name="Thiagarajan M."/>
            <person name="Wortman J.R."/>
            <person name="Badger J.H."/>
            <person name="Ren Q."/>
            <person name="Amedeo P."/>
            <person name="Jones K.M."/>
            <person name="Tallon L.J."/>
            <person name="Delcher A.L."/>
            <person name="Salzberg S.L."/>
            <person name="Silva J.C."/>
            <person name="Haas B.J."/>
            <person name="Majoros W.H."/>
            <person name="Farzad M."/>
            <person name="Carlton J.M."/>
            <person name="Smith R.K. Jr."/>
            <person name="Garg J."/>
            <person name="Pearlman R.E."/>
            <person name="Karrer K.M."/>
            <person name="Sun L."/>
            <person name="Manning G."/>
            <person name="Elde N.C."/>
            <person name="Turkewitz A.P."/>
            <person name="Asai D.J."/>
            <person name="Wilkes D.E."/>
            <person name="Wang Y."/>
            <person name="Cai H."/>
            <person name="Collins K."/>
            <person name="Stewart B.A."/>
            <person name="Lee S.R."/>
            <person name="Wilamowska K."/>
            <person name="Weinberg Z."/>
            <person name="Ruzzo W.L."/>
            <person name="Wloga D."/>
            <person name="Gaertig J."/>
            <person name="Frankel J."/>
            <person name="Tsao C.-C."/>
            <person name="Gorovsky M.A."/>
            <person name="Keeling P.J."/>
            <person name="Waller R.F."/>
            <person name="Patron N.J."/>
            <person name="Cherry J.M."/>
            <person name="Stover N.A."/>
            <person name="Krieger C.J."/>
            <person name="del Toro C."/>
            <person name="Ryder H.F."/>
            <person name="Williamson S.C."/>
            <person name="Barbeau R.A."/>
            <person name="Hamilton E.P."/>
            <person name="Orias E."/>
        </authorList>
    </citation>
    <scope>NUCLEOTIDE SEQUENCE [LARGE SCALE GENOMIC DNA]</scope>
    <source>
        <strain evidence="3">SB210</strain>
    </source>
</reference>
<feature type="compositionally biased region" description="Polar residues" evidence="1">
    <location>
        <begin position="1"/>
        <end position="17"/>
    </location>
</feature>
<dbReference type="GeneID" id="7826581"/>
<evidence type="ECO:0000313" key="3">
    <source>
        <dbReference type="Proteomes" id="UP000009168"/>
    </source>
</evidence>
<evidence type="ECO:0000313" key="2">
    <source>
        <dbReference type="EMBL" id="EAS03240.2"/>
    </source>
</evidence>